<protein>
    <submittedName>
        <fullName evidence="2">Uncharacterized protein</fullName>
    </submittedName>
</protein>
<keyword evidence="1" id="KW-0812">Transmembrane</keyword>
<keyword evidence="1" id="KW-1133">Transmembrane helix</keyword>
<name>A0A2P2R1U9_RHIMU</name>
<reference evidence="2" key="1">
    <citation type="submission" date="2018-02" db="EMBL/GenBank/DDBJ databases">
        <title>Rhizophora mucronata_Transcriptome.</title>
        <authorList>
            <person name="Meera S.P."/>
            <person name="Sreeshan A."/>
            <person name="Augustine A."/>
        </authorList>
    </citation>
    <scope>NUCLEOTIDE SEQUENCE</scope>
    <source>
        <tissue evidence="2">Leaf</tissue>
    </source>
</reference>
<proteinExistence type="predicted"/>
<organism evidence="2">
    <name type="scientific">Rhizophora mucronata</name>
    <name type="common">Asiatic mangrove</name>
    <dbReference type="NCBI Taxonomy" id="61149"/>
    <lineage>
        <taxon>Eukaryota</taxon>
        <taxon>Viridiplantae</taxon>
        <taxon>Streptophyta</taxon>
        <taxon>Embryophyta</taxon>
        <taxon>Tracheophyta</taxon>
        <taxon>Spermatophyta</taxon>
        <taxon>Magnoliopsida</taxon>
        <taxon>eudicotyledons</taxon>
        <taxon>Gunneridae</taxon>
        <taxon>Pentapetalae</taxon>
        <taxon>rosids</taxon>
        <taxon>fabids</taxon>
        <taxon>Malpighiales</taxon>
        <taxon>Rhizophoraceae</taxon>
        <taxon>Rhizophora</taxon>
    </lineage>
</organism>
<dbReference type="AlphaFoldDB" id="A0A2P2R1U9"/>
<evidence type="ECO:0000256" key="1">
    <source>
        <dbReference type="SAM" id="Phobius"/>
    </source>
</evidence>
<dbReference type="EMBL" id="GGEC01092741">
    <property type="protein sequence ID" value="MBX73225.1"/>
    <property type="molecule type" value="Transcribed_RNA"/>
</dbReference>
<accession>A0A2P2R1U9</accession>
<evidence type="ECO:0000313" key="2">
    <source>
        <dbReference type="EMBL" id="MBX73225.1"/>
    </source>
</evidence>
<feature type="transmembrane region" description="Helical" evidence="1">
    <location>
        <begin position="22"/>
        <end position="41"/>
    </location>
</feature>
<sequence length="46" mass="5471">MQRQGLDMDIDRAGILIYFNNYWVPSCFLAYYSLSLFCLPIKEQFS</sequence>
<keyword evidence="1" id="KW-0472">Membrane</keyword>